<evidence type="ECO:0000256" key="5">
    <source>
        <dbReference type="ARBA" id="ARBA00022842"/>
    </source>
</evidence>
<dbReference type="GO" id="GO:0003964">
    <property type="term" value="F:RNA-directed DNA polymerase activity"/>
    <property type="evidence" value="ECO:0007669"/>
    <property type="project" value="UniProtKB-KW"/>
</dbReference>
<evidence type="ECO:0000256" key="4">
    <source>
        <dbReference type="ARBA" id="ARBA00022801"/>
    </source>
</evidence>
<dbReference type="Pfam" id="PF25597">
    <property type="entry name" value="SH3_retrovirus"/>
    <property type="match status" value="1"/>
</dbReference>
<dbReference type="RefSeq" id="XP_024872522.1">
    <property type="nucleotide sequence ID" value="XM_025016754.1"/>
</dbReference>
<dbReference type="GeneID" id="112455059"/>
<keyword evidence="10" id="KW-0511">Multifunctional enzyme</keyword>
<organism evidence="12 13">
    <name type="scientific">Temnothorax curvispinosus</name>
    <dbReference type="NCBI Taxonomy" id="300111"/>
    <lineage>
        <taxon>Eukaryota</taxon>
        <taxon>Metazoa</taxon>
        <taxon>Ecdysozoa</taxon>
        <taxon>Arthropoda</taxon>
        <taxon>Hexapoda</taxon>
        <taxon>Insecta</taxon>
        <taxon>Pterygota</taxon>
        <taxon>Neoptera</taxon>
        <taxon>Endopterygota</taxon>
        <taxon>Hymenoptera</taxon>
        <taxon>Apocrita</taxon>
        <taxon>Aculeata</taxon>
        <taxon>Formicoidea</taxon>
        <taxon>Formicidae</taxon>
        <taxon>Myrmicinae</taxon>
        <taxon>Temnothorax</taxon>
    </lineage>
</organism>
<dbReference type="InterPro" id="IPR039537">
    <property type="entry name" value="Retrotran_Ty1/copia-like"/>
</dbReference>
<dbReference type="GO" id="GO:0003887">
    <property type="term" value="F:DNA-directed DNA polymerase activity"/>
    <property type="evidence" value="ECO:0007669"/>
    <property type="project" value="UniProtKB-KW"/>
</dbReference>
<evidence type="ECO:0000313" key="13">
    <source>
        <dbReference type="RefSeq" id="XP_024872522.1"/>
    </source>
</evidence>
<evidence type="ECO:0000259" key="11">
    <source>
        <dbReference type="PROSITE" id="PS50994"/>
    </source>
</evidence>
<protein>
    <submittedName>
        <fullName evidence="13">Uncharacterized protein LOC112455059</fullName>
    </submittedName>
</protein>
<dbReference type="GO" id="GO:0006310">
    <property type="term" value="P:DNA recombination"/>
    <property type="evidence" value="ECO:0007669"/>
    <property type="project" value="UniProtKB-KW"/>
</dbReference>
<dbReference type="PROSITE" id="PS50994">
    <property type="entry name" value="INTEGRASE"/>
    <property type="match status" value="1"/>
</dbReference>
<sequence>MTRILGMLPTKLHHFRTAWDNVSGEDKNISKLFERLRLEEDRLNEGKQSSESQNALISKQDEAVSKLDVFMKMVENKFDRKIKCLRSDNGTEIKNADTKKLLDELGIFHTRSNVYTLQQNGRIEREMRTVVVSARSAIHAQDMNENLWAEAILCSFHPKSNWNKFNHKRAKTEKKSKKGFFVGYDLDSPCYRVYLPEEKDIACSDNHKIKVRVQEESLKLLNLKTYFLMVQTMINRLTTLIKVSLMTLMFPLTHQIEISLYSNLRDRRNLKPPAKFGDYILGYFRGGNSANVAMIGEVEDISVSDALKDENWRKAMSEELSSLIKIKTWDLVKHSKQVQLLTCRWILRRKQDGRFKARLVARGFEQKEGIDYSETFNPVAHHVSIRLIFSLAASDKMKLMTFDIKTAFLYGNLKEEIFMHQPEGFNDGTGRIYEDDMIEVLNKLKQKFEITFDIARNGKLSYLSMQIQNSPNGIFVSQPKYTEKILQRFKFDLLNPASTPMKPGMVTAEKNRVNDKPLEKSEPYREALHQLLKLNIELPYHQLMTFAGYDVSEVNLHF</sequence>
<name>A0A6J1PRT6_9HYME</name>
<dbReference type="Proteomes" id="UP000504618">
    <property type="component" value="Unplaced"/>
</dbReference>
<keyword evidence="5" id="KW-0460">Magnesium</keyword>
<keyword evidence="2" id="KW-0479">Metal-binding</keyword>
<keyword evidence="6" id="KW-0229">DNA integration</keyword>
<evidence type="ECO:0000256" key="3">
    <source>
        <dbReference type="ARBA" id="ARBA00022759"/>
    </source>
</evidence>
<dbReference type="Pfam" id="PF07727">
    <property type="entry name" value="RVT_2"/>
    <property type="match status" value="1"/>
</dbReference>
<gene>
    <name evidence="13" type="primary">LOC112455059</name>
</gene>
<evidence type="ECO:0000256" key="8">
    <source>
        <dbReference type="ARBA" id="ARBA00022932"/>
    </source>
</evidence>
<dbReference type="InterPro" id="IPR036397">
    <property type="entry name" value="RNaseH_sf"/>
</dbReference>
<keyword evidence="8" id="KW-0548">Nucleotidyltransferase</keyword>
<dbReference type="PANTHER" id="PTHR42648:SF11">
    <property type="entry name" value="TRANSPOSON TY4-P GAG-POL POLYPROTEIN"/>
    <property type="match status" value="1"/>
</dbReference>
<dbReference type="OrthoDB" id="7553184at2759"/>
<dbReference type="GO" id="GO:0016787">
    <property type="term" value="F:hydrolase activity"/>
    <property type="evidence" value="ECO:0007669"/>
    <property type="project" value="UniProtKB-KW"/>
</dbReference>
<dbReference type="InterPro" id="IPR001584">
    <property type="entry name" value="Integrase_cat-core"/>
</dbReference>
<keyword evidence="7" id="KW-0695">RNA-directed DNA polymerase</keyword>
<dbReference type="InterPro" id="IPR012337">
    <property type="entry name" value="RNaseH-like_sf"/>
</dbReference>
<keyword evidence="1" id="KW-0540">Nuclease</keyword>
<evidence type="ECO:0000256" key="9">
    <source>
        <dbReference type="ARBA" id="ARBA00023172"/>
    </source>
</evidence>
<evidence type="ECO:0000313" key="12">
    <source>
        <dbReference type="Proteomes" id="UP000504618"/>
    </source>
</evidence>
<evidence type="ECO:0000256" key="6">
    <source>
        <dbReference type="ARBA" id="ARBA00022908"/>
    </source>
</evidence>
<dbReference type="GO" id="GO:0046872">
    <property type="term" value="F:metal ion binding"/>
    <property type="evidence" value="ECO:0007669"/>
    <property type="project" value="UniProtKB-KW"/>
</dbReference>
<dbReference type="GO" id="GO:0004519">
    <property type="term" value="F:endonuclease activity"/>
    <property type="evidence" value="ECO:0007669"/>
    <property type="project" value="UniProtKB-KW"/>
</dbReference>
<keyword evidence="3" id="KW-0255">Endonuclease</keyword>
<dbReference type="PANTHER" id="PTHR42648">
    <property type="entry name" value="TRANSPOSASE, PUTATIVE-RELATED"/>
    <property type="match status" value="1"/>
</dbReference>
<proteinExistence type="predicted"/>
<dbReference type="InterPro" id="IPR057670">
    <property type="entry name" value="SH3_retrovirus"/>
</dbReference>
<evidence type="ECO:0000256" key="10">
    <source>
        <dbReference type="ARBA" id="ARBA00023268"/>
    </source>
</evidence>
<accession>A0A6J1PRT6</accession>
<dbReference type="AlphaFoldDB" id="A0A6J1PRT6"/>
<evidence type="ECO:0000256" key="7">
    <source>
        <dbReference type="ARBA" id="ARBA00022918"/>
    </source>
</evidence>
<dbReference type="GO" id="GO:0003676">
    <property type="term" value="F:nucleic acid binding"/>
    <property type="evidence" value="ECO:0007669"/>
    <property type="project" value="InterPro"/>
</dbReference>
<dbReference type="Gene3D" id="3.30.420.10">
    <property type="entry name" value="Ribonuclease H-like superfamily/Ribonuclease H"/>
    <property type="match status" value="1"/>
</dbReference>
<dbReference type="InterPro" id="IPR013103">
    <property type="entry name" value="RVT_2"/>
</dbReference>
<evidence type="ECO:0000256" key="2">
    <source>
        <dbReference type="ARBA" id="ARBA00022723"/>
    </source>
</evidence>
<dbReference type="SUPFAM" id="SSF53098">
    <property type="entry name" value="Ribonuclease H-like"/>
    <property type="match status" value="1"/>
</dbReference>
<keyword evidence="4" id="KW-0378">Hydrolase</keyword>
<evidence type="ECO:0000256" key="1">
    <source>
        <dbReference type="ARBA" id="ARBA00022722"/>
    </source>
</evidence>
<keyword evidence="8" id="KW-0808">Transferase</keyword>
<keyword evidence="8" id="KW-0239">DNA-directed DNA polymerase</keyword>
<dbReference type="GO" id="GO:0015074">
    <property type="term" value="P:DNA integration"/>
    <property type="evidence" value="ECO:0007669"/>
    <property type="project" value="UniProtKB-KW"/>
</dbReference>
<reference evidence="13" key="1">
    <citation type="submission" date="2025-08" db="UniProtKB">
        <authorList>
            <consortium name="RefSeq"/>
        </authorList>
    </citation>
    <scope>IDENTIFICATION</scope>
    <source>
        <tissue evidence="13">Whole body</tissue>
    </source>
</reference>
<keyword evidence="9" id="KW-0233">DNA recombination</keyword>
<keyword evidence="12" id="KW-1185">Reference proteome</keyword>
<feature type="domain" description="Integrase catalytic" evidence="11">
    <location>
        <begin position="5"/>
        <end position="152"/>
    </location>
</feature>